<accession>A0A6L7GF17</accession>
<protein>
    <submittedName>
        <fullName evidence="2">DUF2474 family protein</fullName>
    </submittedName>
</protein>
<dbReference type="AlphaFoldDB" id="A0A6L7GF17"/>
<keyword evidence="1" id="KW-0812">Transmembrane</keyword>
<evidence type="ECO:0000313" key="2">
    <source>
        <dbReference type="EMBL" id="MXP13804.1"/>
    </source>
</evidence>
<keyword evidence="3" id="KW-1185">Reference proteome</keyword>
<dbReference type="EMBL" id="WTYU01000001">
    <property type="protein sequence ID" value="MXP13804.1"/>
    <property type="molecule type" value="Genomic_DNA"/>
</dbReference>
<organism evidence="2 3">
    <name type="scientific">Allopontixanthobacter confluentis</name>
    <dbReference type="NCBI Taxonomy" id="1849021"/>
    <lineage>
        <taxon>Bacteria</taxon>
        <taxon>Pseudomonadati</taxon>
        <taxon>Pseudomonadota</taxon>
        <taxon>Alphaproteobacteria</taxon>
        <taxon>Sphingomonadales</taxon>
        <taxon>Erythrobacteraceae</taxon>
        <taxon>Allopontixanthobacter</taxon>
    </lineage>
</organism>
<evidence type="ECO:0000256" key="1">
    <source>
        <dbReference type="SAM" id="Phobius"/>
    </source>
</evidence>
<feature type="transmembrane region" description="Helical" evidence="1">
    <location>
        <begin position="24"/>
        <end position="45"/>
    </location>
</feature>
<dbReference type="OrthoDB" id="6199137at2"/>
<evidence type="ECO:0000313" key="3">
    <source>
        <dbReference type="Proteomes" id="UP000473531"/>
    </source>
</evidence>
<dbReference type="InterPro" id="IPR018895">
    <property type="entry name" value="DUF2474"/>
</dbReference>
<sequence>MALKSSGDPSGEPAGDDAPLLHRLAWMAAIWLGSVTALGIIAYVIRAWLNP</sequence>
<keyword evidence="1" id="KW-0472">Membrane</keyword>
<reference evidence="2 3" key="1">
    <citation type="submission" date="2019-12" db="EMBL/GenBank/DDBJ databases">
        <title>Genomic-based taxomic classification of the family Erythrobacteraceae.</title>
        <authorList>
            <person name="Xu L."/>
        </authorList>
    </citation>
    <scope>NUCLEOTIDE SEQUENCE [LARGE SCALE GENOMIC DNA]</scope>
    <source>
        <strain evidence="2 3">KCTC 52259</strain>
    </source>
</reference>
<dbReference type="Proteomes" id="UP000473531">
    <property type="component" value="Unassembled WGS sequence"/>
</dbReference>
<gene>
    <name evidence="2" type="ORF">GRI44_03440</name>
</gene>
<proteinExistence type="predicted"/>
<comment type="caution">
    <text evidence="2">The sequence shown here is derived from an EMBL/GenBank/DDBJ whole genome shotgun (WGS) entry which is preliminary data.</text>
</comment>
<name>A0A6L7GF17_9SPHN</name>
<dbReference type="Pfam" id="PF10617">
    <property type="entry name" value="DUF2474"/>
    <property type="match status" value="1"/>
</dbReference>
<dbReference type="RefSeq" id="WP_160600042.1">
    <property type="nucleotide sequence ID" value="NZ_WTYU01000001.1"/>
</dbReference>
<keyword evidence="1" id="KW-1133">Transmembrane helix</keyword>